<dbReference type="GO" id="GO:0005829">
    <property type="term" value="C:cytosol"/>
    <property type="evidence" value="ECO:0007669"/>
    <property type="project" value="TreeGrafter"/>
</dbReference>
<sequence>MYHNNIIHNTNLNLIYHFLFICEFKNENKIYKYYIKMNLDDLNVFFEIPTSTANVLLNDILKNNYDKNKIIVSDNVYTDTKIDEWITKQPSTLGASILIDKLIKTPINNKPLLENRQKTFFKLLNYQKEILKNHEKDLLWIMTLKEEIDEDFSINLLFPSTYIINNMNYNKYLVDIYHLYKIIIMPLTGLLYPLSVLYMPYYYLNKYLNFNLTVTKYLGIIYQFVKMFFKYSGNIKNDIFKIITVFSYIALYIYSIYQTFYVSYMIYKIREKLFNKVNGLITFLKSSITIIKQSNNIWKTFFLYNHQINEDTMNKSIKNLEKLDYDISTIYKLWKNANYKEDIINILKVIYTIDVIDVITRLKSNKNWCLPSYNDTNTQIWNINNPLLKSSQVGNPVNLSKNIIITGVNAGGKTTFVKSITLNIILAQTFGIINALKGNIYLYDAITTFMRVVDVTGKMSYFETETNYCNNMIMIAENLKKENKRGLFLMDEPMHSTPPIEGVSVAYSVAEYLGNIEGVSLIITTHFHNLMDLEDNKKFINLSVNADYNEKTKNYDFNYKINRGGSKQIIAIELLEKHKFNKDIIRSAIEMKNKIYNQNLRNVRI</sequence>
<evidence type="ECO:0000259" key="5">
    <source>
        <dbReference type="SMART" id="SM00534"/>
    </source>
</evidence>
<proteinExistence type="predicted"/>
<keyword evidence="2" id="KW-0067">ATP-binding</keyword>
<feature type="transmembrane region" description="Helical" evidence="4">
    <location>
        <begin position="245"/>
        <end position="267"/>
    </location>
</feature>
<evidence type="ECO:0000256" key="3">
    <source>
        <dbReference type="ARBA" id="ARBA00023125"/>
    </source>
</evidence>
<keyword evidence="4" id="KW-0812">Transmembrane</keyword>
<evidence type="ECO:0000256" key="4">
    <source>
        <dbReference type="SAM" id="Phobius"/>
    </source>
</evidence>
<dbReference type="SUPFAM" id="SSF52540">
    <property type="entry name" value="P-loop containing nucleoside triphosphate hydrolases"/>
    <property type="match status" value="1"/>
</dbReference>
<feature type="domain" description="DNA mismatch repair proteins mutS family" evidence="5">
    <location>
        <begin position="400"/>
        <end position="593"/>
    </location>
</feature>
<evidence type="ECO:0000256" key="1">
    <source>
        <dbReference type="ARBA" id="ARBA00022741"/>
    </source>
</evidence>
<feature type="transmembrane region" description="Helical" evidence="4">
    <location>
        <begin position="179"/>
        <end position="201"/>
    </location>
</feature>
<dbReference type="AlphaFoldDB" id="A0A6C0CHB2"/>
<feature type="transmembrane region" description="Helical" evidence="4">
    <location>
        <begin position="207"/>
        <end position="225"/>
    </location>
</feature>
<dbReference type="GO" id="GO:0140664">
    <property type="term" value="F:ATP-dependent DNA damage sensor activity"/>
    <property type="evidence" value="ECO:0007669"/>
    <property type="project" value="InterPro"/>
</dbReference>
<reference evidence="6" key="1">
    <citation type="journal article" date="2020" name="Nature">
        <title>Giant virus diversity and host interactions through global metagenomics.</title>
        <authorList>
            <person name="Schulz F."/>
            <person name="Roux S."/>
            <person name="Paez-Espino D."/>
            <person name="Jungbluth S."/>
            <person name="Walsh D.A."/>
            <person name="Denef V.J."/>
            <person name="McMahon K.D."/>
            <person name="Konstantinidis K.T."/>
            <person name="Eloe-Fadrosh E.A."/>
            <person name="Kyrpides N.C."/>
            <person name="Woyke T."/>
        </authorList>
    </citation>
    <scope>NUCLEOTIDE SEQUENCE</scope>
    <source>
        <strain evidence="6">GVMAG-M-3300020727-4</strain>
    </source>
</reference>
<dbReference type="InterPro" id="IPR027417">
    <property type="entry name" value="P-loop_NTPase"/>
</dbReference>
<organism evidence="6">
    <name type="scientific">viral metagenome</name>
    <dbReference type="NCBI Taxonomy" id="1070528"/>
    <lineage>
        <taxon>unclassified sequences</taxon>
        <taxon>metagenomes</taxon>
        <taxon>organismal metagenomes</taxon>
    </lineage>
</organism>
<accession>A0A6C0CHB2</accession>
<dbReference type="SMART" id="SM00534">
    <property type="entry name" value="MUTSac"/>
    <property type="match status" value="1"/>
</dbReference>
<dbReference type="PANTHER" id="PTHR11361:SF99">
    <property type="entry name" value="DNA MISMATCH REPAIR PROTEIN"/>
    <property type="match status" value="1"/>
</dbReference>
<dbReference type="EMBL" id="MN739404">
    <property type="protein sequence ID" value="QHT03004.1"/>
    <property type="molecule type" value="Genomic_DNA"/>
</dbReference>
<dbReference type="InterPro" id="IPR045076">
    <property type="entry name" value="MutS"/>
</dbReference>
<protein>
    <recommendedName>
        <fullName evidence="5">DNA mismatch repair proteins mutS family domain-containing protein</fullName>
    </recommendedName>
</protein>
<keyword evidence="1" id="KW-0547">Nucleotide-binding</keyword>
<dbReference type="GO" id="GO:0006298">
    <property type="term" value="P:mismatch repair"/>
    <property type="evidence" value="ECO:0007669"/>
    <property type="project" value="InterPro"/>
</dbReference>
<keyword evidence="4" id="KW-0472">Membrane</keyword>
<evidence type="ECO:0000313" key="6">
    <source>
        <dbReference type="EMBL" id="QHT03004.1"/>
    </source>
</evidence>
<dbReference type="GO" id="GO:0005524">
    <property type="term" value="F:ATP binding"/>
    <property type="evidence" value="ECO:0007669"/>
    <property type="project" value="UniProtKB-KW"/>
</dbReference>
<dbReference type="GO" id="GO:0030983">
    <property type="term" value="F:mismatched DNA binding"/>
    <property type="evidence" value="ECO:0007669"/>
    <property type="project" value="InterPro"/>
</dbReference>
<evidence type="ECO:0000256" key="2">
    <source>
        <dbReference type="ARBA" id="ARBA00022840"/>
    </source>
</evidence>
<keyword evidence="3" id="KW-0238">DNA-binding</keyword>
<dbReference type="Pfam" id="PF00488">
    <property type="entry name" value="MutS_V"/>
    <property type="match status" value="1"/>
</dbReference>
<dbReference type="Gene3D" id="3.40.50.300">
    <property type="entry name" value="P-loop containing nucleotide triphosphate hydrolases"/>
    <property type="match status" value="1"/>
</dbReference>
<name>A0A6C0CHB2_9ZZZZ</name>
<dbReference type="InterPro" id="IPR000432">
    <property type="entry name" value="DNA_mismatch_repair_MutS_C"/>
</dbReference>
<dbReference type="PANTHER" id="PTHR11361">
    <property type="entry name" value="DNA MISMATCH REPAIR PROTEIN MUTS FAMILY MEMBER"/>
    <property type="match status" value="1"/>
</dbReference>
<keyword evidence="4" id="KW-1133">Transmembrane helix</keyword>